<evidence type="ECO:0000313" key="4">
    <source>
        <dbReference type="Proteomes" id="UP000191518"/>
    </source>
</evidence>
<dbReference type="SUPFAM" id="SSF50129">
    <property type="entry name" value="GroES-like"/>
    <property type="match status" value="1"/>
</dbReference>
<dbReference type="EMBL" id="MDYP01000025">
    <property type="protein sequence ID" value="OQE05358.1"/>
    <property type="molecule type" value="Genomic_DNA"/>
</dbReference>
<sequence length="306" mass="33226">MPTLSPTSLLIPTVAPGFALVKIKYSCIEPSDRANSIGAFPKTIFSRIPGRDYSGTVIELKQDSGARRSEWIGKTVYGTGGAELGFNIDGPHAQYCLIPENMLIEKPDTISLLQEQSQMTLFLFWVVLVLGASGAVGSAAVQLAQATGCRRILTATRNKDENPDVLLKGDIDTELQTKLPSLTDGKGVDVVVDTIGNLDIMNTAIHALAIKGRYAWITALKGGVPMKLSLDIFEAYRKEIELVGCNTGLATTENTAEEMKILTHLFKQNLIHPQAESSMNLVDLDDAIEKGYKTSLNKKQTVLTMD</sequence>
<keyword evidence="4" id="KW-1185">Reference proteome</keyword>
<dbReference type="AlphaFoldDB" id="A0A1V6RUU0"/>
<organism evidence="3 4">
    <name type="scientific">Penicillium vulpinum</name>
    <dbReference type="NCBI Taxonomy" id="29845"/>
    <lineage>
        <taxon>Eukaryota</taxon>
        <taxon>Fungi</taxon>
        <taxon>Dikarya</taxon>
        <taxon>Ascomycota</taxon>
        <taxon>Pezizomycotina</taxon>
        <taxon>Eurotiomycetes</taxon>
        <taxon>Eurotiomycetidae</taxon>
        <taxon>Eurotiales</taxon>
        <taxon>Aspergillaceae</taxon>
        <taxon>Penicillium</taxon>
    </lineage>
</organism>
<dbReference type="InterPro" id="IPR052585">
    <property type="entry name" value="Lipid_raft_assoc_Zn_ADH"/>
</dbReference>
<dbReference type="InterPro" id="IPR011032">
    <property type="entry name" value="GroES-like_sf"/>
</dbReference>
<protein>
    <recommendedName>
        <fullName evidence="2">Enoyl reductase (ER) domain-containing protein</fullName>
    </recommendedName>
</protein>
<dbReference type="PANTHER" id="PTHR43482:SF1">
    <property type="entry name" value="PROTEIN AST1-RELATED"/>
    <property type="match status" value="1"/>
</dbReference>
<reference evidence="4" key="1">
    <citation type="journal article" date="2017" name="Nat. Microbiol.">
        <title>Global analysis of biosynthetic gene clusters reveals vast potential of secondary metabolite production in Penicillium species.</title>
        <authorList>
            <person name="Nielsen J.C."/>
            <person name="Grijseels S."/>
            <person name="Prigent S."/>
            <person name="Ji B."/>
            <person name="Dainat J."/>
            <person name="Nielsen K.F."/>
            <person name="Frisvad J.C."/>
            <person name="Workman M."/>
            <person name="Nielsen J."/>
        </authorList>
    </citation>
    <scope>NUCLEOTIDE SEQUENCE [LARGE SCALE GENOMIC DNA]</scope>
    <source>
        <strain evidence="4">IBT 29486</strain>
    </source>
</reference>
<dbReference type="Pfam" id="PF00107">
    <property type="entry name" value="ADH_zinc_N"/>
    <property type="match status" value="1"/>
</dbReference>
<name>A0A1V6RUU0_9EURO</name>
<feature type="domain" description="Enoyl reductase (ER)" evidence="2">
    <location>
        <begin position="1"/>
        <end position="303"/>
    </location>
</feature>
<dbReference type="SUPFAM" id="SSF51735">
    <property type="entry name" value="NAD(P)-binding Rossmann-fold domains"/>
    <property type="match status" value="1"/>
</dbReference>
<keyword evidence="1" id="KW-0472">Membrane</keyword>
<dbReference type="STRING" id="29845.A0A1V6RUU0"/>
<evidence type="ECO:0000259" key="2">
    <source>
        <dbReference type="SMART" id="SM00829"/>
    </source>
</evidence>
<dbReference type="SMART" id="SM00829">
    <property type="entry name" value="PKS_ER"/>
    <property type="match status" value="1"/>
</dbReference>
<dbReference type="InterPro" id="IPR020843">
    <property type="entry name" value="ER"/>
</dbReference>
<accession>A0A1V6RUU0</accession>
<dbReference type="InterPro" id="IPR013149">
    <property type="entry name" value="ADH-like_C"/>
</dbReference>
<dbReference type="Pfam" id="PF08240">
    <property type="entry name" value="ADH_N"/>
    <property type="match status" value="1"/>
</dbReference>
<dbReference type="Gene3D" id="3.40.50.720">
    <property type="entry name" value="NAD(P)-binding Rossmann-like Domain"/>
    <property type="match status" value="1"/>
</dbReference>
<evidence type="ECO:0000256" key="1">
    <source>
        <dbReference type="SAM" id="Phobius"/>
    </source>
</evidence>
<dbReference type="Proteomes" id="UP000191518">
    <property type="component" value="Unassembled WGS sequence"/>
</dbReference>
<feature type="transmembrane region" description="Helical" evidence="1">
    <location>
        <begin position="122"/>
        <end position="144"/>
    </location>
</feature>
<dbReference type="CDD" id="cd05188">
    <property type="entry name" value="MDR"/>
    <property type="match status" value="1"/>
</dbReference>
<dbReference type="GO" id="GO:0016491">
    <property type="term" value="F:oxidoreductase activity"/>
    <property type="evidence" value="ECO:0007669"/>
    <property type="project" value="InterPro"/>
</dbReference>
<gene>
    <name evidence="3" type="ORF">PENVUL_c025G02345</name>
</gene>
<dbReference type="InterPro" id="IPR013154">
    <property type="entry name" value="ADH-like_N"/>
</dbReference>
<keyword evidence="1" id="KW-0812">Transmembrane</keyword>
<dbReference type="InterPro" id="IPR036291">
    <property type="entry name" value="NAD(P)-bd_dom_sf"/>
</dbReference>
<dbReference type="PANTHER" id="PTHR43482">
    <property type="entry name" value="PROTEIN AST1-RELATED"/>
    <property type="match status" value="1"/>
</dbReference>
<comment type="caution">
    <text evidence="3">The sequence shown here is derived from an EMBL/GenBank/DDBJ whole genome shotgun (WGS) entry which is preliminary data.</text>
</comment>
<proteinExistence type="predicted"/>
<keyword evidence="1" id="KW-1133">Transmembrane helix</keyword>
<evidence type="ECO:0000313" key="3">
    <source>
        <dbReference type="EMBL" id="OQE05358.1"/>
    </source>
</evidence>
<dbReference type="Gene3D" id="3.90.180.10">
    <property type="entry name" value="Medium-chain alcohol dehydrogenases, catalytic domain"/>
    <property type="match status" value="2"/>
</dbReference>